<name>A0ABZ2ZHP7_9BACI</name>
<dbReference type="Pfam" id="PF14411">
    <property type="entry name" value="LHH"/>
    <property type="match status" value="1"/>
</dbReference>
<dbReference type="EMBL" id="CP151651">
    <property type="protein sequence ID" value="WZP07603.1"/>
    <property type="molecule type" value="Genomic_DNA"/>
</dbReference>
<keyword evidence="4" id="KW-1185">Reference proteome</keyword>
<gene>
    <name evidence="3" type="ORF">AADC60_26770</name>
</gene>
<evidence type="ECO:0000256" key="1">
    <source>
        <dbReference type="ARBA" id="ARBA00034117"/>
    </source>
</evidence>
<protein>
    <submittedName>
        <fullName evidence="3">T7SS effector LXG polymorphic toxin</fullName>
    </submittedName>
</protein>
<reference evidence="3 4" key="1">
    <citation type="submission" date="2024-04" db="EMBL/GenBank/DDBJ databases">
        <title>Screening of coral probiotics and analysis of their probiotic properties.</title>
        <authorList>
            <person name="Wang S."/>
        </authorList>
    </citation>
    <scope>NUCLEOTIDE SEQUENCE [LARGE SCALE GENOMIC DNA]</scope>
    <source>
        <strain evidence="3 4">GXU-Z9</strain>
    </source>
</reference>
<evidence type="ECO:0000259" key="2">
    <source>
        <dbReference type="PROSITE" id="PS51756"/>
    </source>
</evidence>
<evidence type="ECO:0000313" key="4">
    <source>
        <dbReference type="Proteomes" id="UP001472074"/>
    </source>
</evidence>
<dbReference type="RefSeq" id="WP_083390510.1">
    <property type="nucleotide sequence ID" value="NZ_CP151651.1"/>
</dbReference>
<dbReference type="InterPro" id="IPR006829">
    <property type="entry name" value="LXG_dom"/>
</dbReference>
<evidence type="ECO:0000313" key="3">
    <source>
        <dbReference type="EMBL" id="WZP07603.1"/>
    </source>
</evidence>
<feature type="domain" description="LXG" evidence="2">
    <location>
        <begin position="15"/>
        <end position="250"/>
    </location>
</feature>
<accession>A0ABZ2ZHP7</accession>
<dbReference type="PANTHER" id="PTHR34976:SF2">
    <property type="entry name" value="TYPE VII SECRETION SYSTEM PROTEIN ESSD"/>
    <property type="match status" value="1"/>
</dbReference>
<dbReference type="Pfam" id="PF04740">
    <property type="entry name" value="LXG"/>
    <property type="match status" value="1"/>
</dbReference>
<dbReference type="InterPro" id="IPR051768">
    <property type="entry name" value="Bact_secretion_toxin"/>
</dbReference>
<dbReference type="Proteomes" id="UP001472074">
    <property type="component" value="Chromosome"/>
</dbReference>
<sequence>MEIEENGIYKTELILLKILEVDSLLAGIRETSNQLSILKEQVNQVQLSIQELVSLEDAFKGQGGQAIRAFYQECHQPFLQFLESWIEEYRSYLKSFIGSLSSLEPSPSGFIRQEFLEHELKQGLRTTLQITAELTQEANNIMKSVSDIVALPRLEDGRFIQATKSAEDSSRETVEKLEDFDHRETAALDPLLQDLSLMNQYIQKVAGLFQSGILSVAQYQPESLNWKDFHEEISNPNPESGQSILQDIAEGAIEGASKAVGDTWEGLKSTYELGRTILGPFSPLYLGSELLFNRDQLLENQRKHQEFYLGIINDPIGKVRRALDMPKYIWSAVTTAWERDVVYGDAKSRTAFFTYGLTSLGIGILGDKGIGKAGTIAKTVGQAGKGEKALSIYTPVQTPAMAGGRLAQGPVPYNVINDPLTKIKTVTDDVFGIKDTGKAAGLKSRKLSSEQIELDWLDDKYTAVEVKGTVNVGGKKVDVSRRVYQIEIDKNYVPNNPKALGKSNGELMEKGKSPYIVKDGVESKVELHHLVQKEPGGMVEIAELTHDKYDSTLHGLVENGKSFRNNPELEKMYNNFRSNYWKMRASE</sequence>
<organism evidence="3 4">
    <name type="scientific">Cytobacillus pseudoceanisediminis</name>
    <dbReference type="NCBI Taxonomy" id="3051614"/>
    <lineage>
        <taxon>Bacteria</taxon>
        <taxon>Bacillati</taxon>
        <taxon>Bacillota</taxon>
        <taxon>Bacilli</taxon>
        <taxon>Bacillales</taxon>
        <taxon>Bacillaceae</taxon>
        <taxon>Cytobacillus</taxon>
    </lineage>
</organism>
<dbReference type="InterPro" id="IPR026834">
    <property type="entry name" value="LHH"/>
</dbReference>
<proteinExistence type="inferred from homology"/>
<dbReference type="PANTHER" id="PTHR34976">
    <property type="entry name" value="RIBONUCLEASE YQCG-RELATED"/>
    <property type="match status" value="1"/>
</dbReference>
<comment type="similarity">
    <text evidence="1">In the N-terminal section; belongs to the LXG family.</text>
</comment>
<dbReference type="PROSITE" id="PS51756">
    <property type="entry name" value="LXG"/>
    <property type="match status" value="1"/>
</dbReference>